<protein>
    <recommendedName>
        <fullName evidence="3">AsmA domain-containing protein</fullName>
    </recommendedName>
</protein>
<name>A0A8J7DW17_9CYAN</name>
<evidence type="ECO:0000313" key="2">
    <source>
        <dbReference type="Proteomes" id="UP000654482"/>
    </source>
</evidence>
<organism evidence="1 2">
    <name type="scientific">Lusitaniella coriacea LEGE 07157</name>
    <dbReference type="NCBI Taxonomy" id="945747"/>
    <lineage>
        <taxon>Bacteria</taxon>
        <taxon>Bacillati</taxon>
        <taxon>Cyanobacteriota</taxon>
        <taxon>Cyanophyceae</taxon>
        <taxon>Spirulinales</taxon>
        <taxon>Lusitaniellaceae</taxon>
        <taxon>Lusitaniella</taxon>
    </lineage>
</organism>
<accession>A0A8J7DW17</accession>
<evidence type="ECO:0000313" key="1">
    <source>
        <dbReference type="EMBL" id="MBE9116167.1"/>
    </source>
</evidence>
<keyword evidence="2" id="KW-1185">Reference proteome</keyword>
<sequence length="239" mass="27441">MRKSPLIQRILLGILLSLTVALLIVFLSLGSIVEKSIKYNTQKTLGVYTSVEGLRVQRFKGLIEIENLIVNNPPDFVTPYFIKASHLSLRIKPLSFLGKVAVFEKFEIERVEINVEQRAFKNNILAILDNSEDYRERRGQIVKNGFNRKFRLDRARVDEMEVELKLLPTRINNGLTFELPTFQEVEIEDITPYNIKGVVLSDLIDRLNSRLLTGVLDAIPQELSERLDISKFLDQADLN</sequence>
<proteinExistence type="predicted"/>
<dbReference type="RefSeq" id="WP_194029263.1">
    <property type="nucleotide sequence ID" value="NZ_JADEWZ010000012.1"/>
</dbReference>
<dbReference type="AlphaFoldDB" id="A0A8J7DW17"/>
<evidence type="ECO:0008006" key="3">
    <source>
        <dbReference type="Google" id="ProtNLM"/>
    </source>
</evidence>
<dbReference type="EMBL" id="JADEWZ010000012">
    <property type="protein sequence ID" value="MBE9116167.1"/>
    <property type="molecule type" value="Genomic_DNA"/>
</dbReference>
<reference evidence="1" key="1">
    <citation type="submission" date="2020-10" db="EMBL/GenBank/DDBJ databases">
        <authorList>
            <person name="Castelo-Branco R."/>
            <person name="Eusebio N."/>
            <person name="Adriana R."/>
            <person name="Vieira A."/>
            <person name="Brugerolle De Fraissinette N."/>
            <person name="Rezende De Castro R."/>
            <person name="Schneider M.P."/>
            <person name="Vasconcelos V."/>
            <person name="Leao P.N."/>
        </authorList>
    </citation>
    <scope>NUCLEOTIDE SEQUENCE</scope>
    <source>
        <strain evidence="1">LEGE 07157</strain>
    </source>
</reference>
<dbReference type="Proteomes" id="UP000654482">
    <property type="component" value="Unassembled WGS sequence"/>
</dbReference>
<comment type="caution">
    <text evidence="1">The sequence shown here is derived from an EMBL/GenBank/DDBJ whole genome shotgun (WGS) entry which is preliminary data.</text>
</comment>
<gene>
    <name evidence="1" type="ORF">IQ249_09695</name>
</gene>